<evidence type="ECO:0000256" key="5">
    <source>
        <dbReference type="ARBA" id="ARBA00023136"/>
    </source>
</evidence>
<feature type="transmembrane region" description="Helical" evidence="6">
    <location>
        <begin position="352"/>
        <end position="371"/>
    </location>
</feature>
<keyword evidence="3 6" id="KW-0812">Transmembrane</keyword>
<evidence type="ECO:0000313" key="8">
    <source>
        <dbReference type="EMBL" id="KAJ5166553.1"/>
    </source>
</evidence>
<evidence type="ECO:0000256" key="3">
    <source>
        <dbReference type="ARBA" id="ARBA00022692"/>
    </source>
</evidence>
<evidence type="ECO:0000256" key="4">
    <source>
        <dbReference type="ARBA" id="ARBA00022989"/>
    </source>
</evidence>
<feature type="transmembrane region" description="Helical" evidence="6">
    <location>
        <begin position="294"/>
        <end position="313"/>
    </location>
</feature>
<dbReference type="GO" id="GO:0016020">
    <property type="term" value="C:membrane"/>
    <property type="evidence" value="ECO:0007669"/>
    <property type="project" value="UniProtKB-SubCell"/>
</dbReference>
<dbReference type="PANTHER" id="PTHR23504:SF2">
    <property type="entry name" value="TRANSPORTER, PUTATIVE (AFU_ORTHOLOGUE AFUA_8G04150)-RELATED"/>
    <property type="match status" value="1"/>
</dbReference>
<dbReference type="InterPro" id="IPR020846">
    <property type="entry name" value="MFS_dom"/>
</dbReference>
<dbReference type="GO" id="GO:0022857">
    <property type="term" value="F:transmembrane transporter activity"/>
    <property type="evidence" value="ECO:0007669"/>
    <property type="project" value="InterPro"/>
</dbReference>
<dbReference type="GeneID" id="81426635"/>
<dbReference type="PRINTS" id="PR01035">
    <property type="entry name" value="TCRTETA"/>
</dbReference>
<feature type="transmembrane region" description="Helical" evidence="6">
    <location>
        <begin position="482"/>
        <end position="501"/>
    </location>
</feature>
<dbReference type="AlphaFoldDB" id="A0A9W9LNC3"/>
<keyword evidence="9" id="KW-1185">Reference proteome</keyword>
<feature type="transmembrane region" description="Helical" evidence="6">
    <location>
        <begin position="447"/>
        <end position="470"/>
    </location>
</feature>
<keyword evidence="5 6" id="KW-0472">Membrane</keyword>
<evidence type="ECO:0000256" key="6">
    <source>
        <dbReference type="SAM" id="Phobius"/>
    </source>
</evidence>
<name>A0A9W9LNC3_9EURO</name>
<feature type="transmembrane region" description="Helical" evidence="6">
    <location>
        <begin position="20"/>
        <end position="40"/>
    </location>
</feature>
<dbReference type="Pfam" id="PF07690">
    <property type="entry name" value="MFS_1"/>
    <property type="match status" value="1"/>
</dbReference>
<feature type="transmembrane region" description="Helical" evidence="6">
    <location>
        <begin position="60"/>
        <end position="80"/>
    </location>
</feature>
<feature type="transmembrane region" description="Helical" evidence="6">
    <location>
        <begin position="383"/>
        <end position="402"/>
    </location>
</feature>
<dbReference type="InterPro" id="IPR011701">
    <property type="entry name" value="MFS"/>
</dbReference>
<keyword evidence="2" id="KW-0813">Transport</keyword>
<dbReference type="EMBL" id="JAPQKN010000003">
    <property type="protein sequence ID" value="KAJ5166553.1"/>
    <property type="molecule type" value="Genomic_DNA"/>
</dbReference>
<evidence type="ECO:0000256" key="2">
    <source>
        <dbReference type="ARBA" id="ARBA00022448"/>
    </source>
</evidence>
<dbReference type="OrthoDB" id="10262656at2759"/>
<dbReference type="PROSITE" id="PS50850">
    <property type="entry name" value="MFS"/>
    <property type="match status" value="1"/>
</dbReference>
<evidence type="ECO:0000256" key="1">
    <source>
        <dbReference type="ARBA" id="ARBA00004141"/>
    </source>
</evidence>
<dbReference type="CDD" id="cd17330">
    <property type="entry name" value="MFS_SLC46_TetA_like"/>
    <property type="match status" value="1"/>
</dbReference>
<comment type="caution">
    <text evidence="8">The sequence shown here is derived from an EMBL/GenBank/DDBJ whole genome shotgun (WGS) entry which is preliminary data.</text>
</comment>
<feature type="transmembrane region" description="Helical" evidence="6">
    <location>
        <begin position="121"/>
        <end position="141"/>
    </location>
</feature>
<organism evidence="8 9">
    <name type="scientific">Penicillium canariense</name>
    <dbReference type="NCBI Taxonomy" id="189055"/>
    <lineage>
        <taxon>Eukaryota</taxon>
        <taxon>Fungi</taxon>
        <taxon>Dikarya</taxon>
        <taxon>Ascomycota</taxon>
        <taxon>Pezizomycotina</taxon>
        <taxon>Eurotiomycetes</taxon>
        <taxon>Eurotiomycetidae</taxon>
        <taxon>Eurotiales</taxon>
        <taxon>Aspergillaceae</taxon>
        <taxon>Penicillium</taxon>
    </lineage>
</organism>
<protein>
    <recommendedName>
        <fullName evidence="7">Major facilitator superfamily (MFS) profile domain-containing protein</fullName>
    </recommendedName>
</protein>
<reference evidence="8" key="1">
    <citation type="submission" date="2022-11" db="EMBL/GenBank/DDBJ databases">
        <authorList>
            <person name="Petersen C."/>
        </authorList>
    </citation>
    <scope>NUCLEOTIDE SEQUENCE</scope>
    <source>
        <strain evidence="8">IBT 26290</strain>
    </source>
</reference>
<feature type="domain" description="Major facilitator superfamily (MFS) profile" evidence="7">
    <location>
        <begin position="21"/>
        <end position="506"/>
    </location>
</feature>
<dbReference type="InterPro" id="IPR036259">
    <property type="entry name" value="MFS_trans_sf"/>
</dbReference>
<dbReference type="RefSeq" id="XP_056543014.1">
    <property type="nucleotide sequence ID" value="XM_056687459.1"/>
</dbReference>
<feature type="transmembrane region" description="Helical" evidence="6">
    <location>
        <begin position="92"/>
        <end position="115"/>
    </location>
</feature>
<proteinExistence type="predicted"/>
<feature type="transmembrane region" description="Helical" evidence="6">
    <location>
        <begin position="153"/>
        <end position="174"/>
    </location>
</feature>
<reference evidence="8" key="2">
    <citation type="journal article" date="2023" name="IMA Fungus">
        <title>Comparative genomic study of the Penicillium genus elucidates a diverse pangenome and 15 lateral gene transfer events.</title>
        <authorList>
            <person name="Petersen C."/>
            <person name="Sorensen T."/>
            <person name="Nielsen M.R."/>
            <person name="Sondergaard T.E."/>
            <person name="Sorensen J.L."/>
            <person name="Fitzpatrick D.A."/>
            <person name="Frisvad J.C."/>
            <person name="Nielsen K.L."/>
        </authorList>
    </citation>
    <scope>NUCLEOTIDE SEQUENCE</scope>
    <source>
        <strain evidence="8">IBT 26290</strain>
    </source>
</reference>
<feature type="transmembrane region" description="Helical" evidence="6">
    <location>
        <begin position="408"/>
        <end position="435"/>
    </location>
</feature>
<feature type="transmembrane region" description="Helical" evidence="6">
    <location>
        <begin position="194"/>
        <end position="216"/>
    </location>
</feature>
<sequence length="551" mass="59187">MVLTQQPRSLASTDDSFPTVQLFLLAICRVAEPIALTSIFPYSWVMVKDFHMASGHDASFYAGILISAFSLAEALTGMFWGSLSDRVGRKPVLISGCVGTMLSLLLVGVAPNFWVALVGRVLGGALNGNIGVIQTMVGELVKRPEHEPRAYAVMPFVWSIGTIIGPAIGGLLARPAEGFPSLFPTDGLFGRFPYLLPNLVCSVLLLLSIIGSCLFLQETHPDMQPGCAHRFFEHTSAEQPLLATSGATANAGVDLRAESYGTFNQISMHEEEHWGVQADGTSPVWKKSLKPQAFTWRVTMLVVALAIFTYHSMTYDHLLPIFLQDENTRGVSAGHHALLDIPGGVGLSTRNVGVIMSTDGIIALVIQSLIFPALAQWLGVWRLFVVVTVLHPIAYFMVPFLALLPQHLVFVGIYACLIIRNTLSIIAYPVLLILIKQASPSDAVMGKINGLAASAGAASRTVAPPVAGFLYSAGAEIGCTAFSWWASSFVALLGAVQIWFIQRKKYSSVTVTSAAPCRYVPLPSQPPKQTVHIIVTDADADAESSAATVLL</sequence>
<keyword evidence="4 6" id="KW-1133">Transmembrane helix</keyword>
<gene>
    <name evidence="8" type="ORF">N7482_005334</name>
</gene>
<dbReference type="PANTHER" id="PTHR23504">
    <property type="entry name" value="MAJOR FACILITATOR SUPERFAMILY DOMAIN-CONTAINING PROTEIN 10"/>
    <property type="match status" value="1"/>
</dbReference>
<accession>A0A9W9LNC3</accession>
<evidence type="ECO:0000259" key="7">
    <source>
        <dbReference type="PROSITE" id="PS50850"/>
    </source>
</evidence>
<evidence type="ECO:0000313" key="9">
    <source>
        <dbReference type="Proteomes" id="UP001149163"/>
    </source>
</evidence>
<comment type="subcellular location">
    <subcellularLocation>
        <location evidence="1">Membrane</location>
        <topology evidence="1">Multi-pass membrane protein</topology>
    </subcellularLocation>
</comment>
<dbReference type="InterPro" id="IPR001958">
    <property type="entry name" value="Tet-R_TetA/multi-R_MdtG-like"/>
</dbReference>
<dbReference type="Gene3D" id="1.20.1250.20">
    <property type="entry name" value="MFS general substrate transporter like domains"/>
    <property type="match status" value="1"/>
</dbReference>
<dbReference type="Proteomes" id="UP001149163">
    <property type="component" value="Unassembled WGS sequence"/>
</dbReference>
<dbReference type="SUPFAM" id="SSF103473">
    <property type="entry name" value="MFS general substrate transporter"/>
    <property type="match status" value="1"/>
</dbReference>